<dbReference type="Proteomes" id="UP000030106">
    <property type="component" value="Unassembled WGS sequence"/>
</dbReference>
<dbReference type="AlphaFoldDB" id="A0A0A2VSW9"/>
<gene>
    <name evidence="2" type="ORF">BBAD15_g5431</name>
</gene>
<name>A0A0A2VSW9_BEABA</name>
<comment type="caution">
    <text evidence="2">The sequence shown here is derived from an EMBL/GenBank/DDBJ whole genome shotgun (WGS) entry which is preliminary data.</text>
</comment>
<reference evidence="2 3" key="1">
    <citation type="submission" date="2012-10" db="EMBL/GenBank/DDBJ databases">
        <title>Genome sequencing and analysis of entomopathogenic fungi Beauveria bassiana D1-5.</title>
        <authorList>
            <person name="Li Q."/>
            <person name="Wang L."/>
            <person name="Zhang Z."/>
            <person name="Wang Q."/>
            <person name="Ren J."/>
            <person name="Wang M."/>
            <person name="Xu W."/>
            <person name="Wang J."/>
            <person name="Lu Y."/>
            <person name="Du Q."/>
            <person name="Sun Z."/>
        </authorList>
    </citation>
    <scope>NUCLEOTIDE SEQUENCE [LARGE SCALE GENOMIC DNA]</scope>
    <source>
        <strain evidence="2 3">D1-5</strain>
    </source>
</reference>
<evidence type="ECO:0000313" key="2">
    <source>
        <dbReference type="EMBL" id="KGQ09235.1"/>
    </source>
</evidence>
<dbReference type="HOGENOM" id="CLU_1594228_0_0_1"/>
<organism evidence="2 3">
    <name type="scientific">Beauveria bassiana D1-5</name>
    <dbReference type="NCBI Taxonomy" id="1245745"/>
    <lineage>
        <taxon>Eukaryota</taxon>
        <taxon>Fungi</taxon>
        <taxon>Dikarya</taxon>
        <taxon>Ascomycota</taxon>
        <taxon>Pezizomycotina</taxon>
        <taxon>Sordariomycetes</taxon>
        <taxon>Hypocreomycetidae</taxon>
        <taxon>Hypocreales</taxon>
        <taxon>Cordycipitaceae</taxon>
        <taxon>Beauveria</taxon>
    </lineage>
</organism>
<evidence type="ECO:0000256" key="1">
    <source>
        <dbReference type="SAM" id="MobiDB-lite"/>
    </source>
</evidence>
<proteinExistence type="predicted"/>
<sequence>MQAAVRRRSFTRDLFFHLCASIDRFLNPGARPPTPIPSRIAHIAHIAYLDALPIESAVHCSPAHIWTTQTIAPSQLLTAPVGASRVRITRASSPSSCPHRAAAAFEHMLAPNTPSTPPSRHPSAAAWKPNRLLPYGRALVLAHVPSPGATRPEPCTEDAPPVPASRG</sequence>
<feature type="region of interest" description="Disordered" evidence="1">
    <location>
        <begin position="145"/>
        <end position="167"/>
    </location>
</feature>
<protein>
    <submittedName>
        <fullName evidence="2">Uncharacterized protein</fullName>
    </submittedName>
</protein>
<accession>A0A0A2VSW9</accession>
<dbReference type="EMBL" id="ANFO01000482">
    <property type="protein sequence ID" value="KGQ09235.1"/>
    <property type="molecule type" value="Genomic_DNA"/>
</dbReference>
<evidence type="ECO:0000313" key="3">
    <source>
        <dbReference type="Proteomes" id="UP000030106"/>
    </source>
</evidence>